<evidence type="ECO:0000256" key="10">
    <source>
        <dbReference type="SAM" id="Phobius"/>
    </source>
</evidence>
<evidence type="ECO:0000313" key="14">
    <source>
        <dbReference type="EMBL" id="QQB87547.1"/>
    </source>
</evidence>
<feature type="transmembrane region" description="Helical" evidence="10">
    <location>
        <begin position="500"/>
        <end position="525"/>
    </location>
</feature>
<dbReference type="GO" id="GO:0046872">
    <property type="term" value="F:metal ion binding"/>
    <property type="evidence" value="ECO:0007669"/>
    <property type="project" value="UniProtKB-KW"/>
</dbReference>
<evidence type="ECO:0000256" key="7">
    <source>
        <dbReference type="ARBA" id="ARBA00023004"/>
    </source>
</evidence>
<dbReference type="Pfam" id="PF03239">
    <property type="entry name" value="FTR1"/>
    <property type="match status" value="1"/>
</dbReference>
<feature type="signal peptide" evidence="11">
    <location>
        <begin position="1"/>
        <end position="22"/>
    </location>
</feature>
<keyword evidence="6 10" id="KW-1133">Transmembrane helix</keyword>
<protein>
    <submittedName>
        <fullName evidence="13">C-type cytochrome</fullName>
    </submittedName>
    <submittedName>
        <fullName evidence="14">FTR1 family protein</fullName>
    </submittedName>
</protein>
<dbReference type="EMBL" id="CP066026">
    <property type="protein sequence ID" value="QQB87547.1"/>
    <property type="molecule type" value="Genomic_DNA"/>
</dbReference>
<feature type="chain" id="PRO_5019360918" evidence="11">
    <location>
        <begin position="23"/>
        <end position="647"/>
    </location>
</feature>
<gene>
    <name evidence="13" type="ORF">EQG53_12275</name>
    <name evidence="14" type="ORF">I6H83_10180</name>
</gene>
<keyword evidence="16" id="KW-1185">Reference proteome</keyword>
<dbReference type="KEGG" id="bdm:EQG53_12275"/>
<reference evidence="13 15" key="1">
    <citation type="submission" date="2019-01" db="EMBL/GenBank/DDBJ databases">
        <title>Brevundimonas diminuta Genome sequencing and assembly.</title>
        <authorList>
            <person name="Chen H."/>
        </authorList>
    </citation>
    <scope>NUCLEOTIDE SEQUENCE [LARGE SCALE GENOMIC DNA]</scope>
    <source>
        <strain evidence="13">ATCC</strain>
        <strain evidence="15">ATCC(B) 19146</strain>
    </source>
</reference>
<dbReference type="RefSeq" id="WP_128720083.1">
    <property type="nucleotide sequence ID" value="NZ_BJNC01000041.1"/>
</dbReference>
<evidence type="ECO:0000256" key="8">
    <source>
        <dbReference type="ARBA" id="ARBA00023136"/>
    </source>
</evidence>
<evidence type="ECO:0000259" key="12">
    <source>
        <dbReference type="PROSITE" id="PS51007"/>
    </source>
</evidence>
<dbReference type="PANTHER" id="PTHR31632">
    <property type="entry name" value="IRON TRANSPORTER FTH1"/>
    <property type="match status" value="1"/>
</dbReference>
<evidence type="ECO:0000256" key="3">
    <source>
        <dbReference type="ARBA" id="ARBA00022617"/>
    </source>
</evidence>
<feature type="transmembrane region" description="Helical" evidence="10">
    <location>
        <begin position="457"/>
        <end position="474"/>
    </location>
</feature>
<keyword evidence="7 9" id="KW-0408">Iron</keyword>
<evidence type="ECO:0000313" key="15">
    <source>
        <dbReference type="Proteomes" id="UP000287388"/>
    </source>
</evidence>
<feature type="transmembrane region" description="Helical" evidence="10">
    <location>
        <begin position="531"/>
        <end position="553"/>
    </location>
</feature>
<keyword evidence="3 9" id="KW-0349">Heme</keyword>
<keyword evidence="4 10" id="KW-0812">Transmembrane</keyword>
<evidence type="ECO:0000256" key="9">
    <source>
        <dbReference type="PROSITE-ProRule" id="PRU00433"/>
    </source>
</evidence>
<evidence type="ECO:0000256" key="1">
    <source>
        <dbReference type="ARBA" id="ARBA00004141"/>
    </source>
</evidence>
<dbReference type="EMBL" id="CP035093">
    <property type="protein sequence ID" value="QAT15073.1"/>
    <property type="molecule type" value="Genomic_DNA"/>
</dbReference>
<dbReference type="Proteomes" id="UP000596117">
    <property type="component" value="Chromosome"/>
</dbReference>
<dbReference type="Proteomes" id="UP000287388">
    <property type="component" value="Chromosome"/>
</dbReference>
<keyword evidence="11" id="KW-0732">Signal</keyword>
<dbReference type="Pfam" id="PF13442">
    <property type="entry name" value="Cytochrome_CBB3"/>
    <property type="match status" value="1"/>
</dbReference>
<evidence type="ECO:0000256" key="4">
    <source>
        <dbReference type="ARBA" id="ARBA00022692"/>
    </source>
</evidence>
<evidence type="ECO:0000256" key="6">
    <source>
        <dbReference type="ARBA" id="ARBA00022989"/>
    </source>
</evidence>
<feature type="domain" description="Cytochrome c" evidence="12">
    <location>
        <begin position="130"/>
        <end position="274"/>
    </location>
</feature>
<evidence type="ECO:0000256" key="11">
    <source>
        <dbReference type="SAM" id="SignalP"/>
    </source>
</evidence>
<dbReference type="PANTHER" id="PTHR31632:SF2">
    <property type="entry name" value="PLASMA MEMBRANE IRON PERMEASE"/>
    <property type="match status" value="1"/>
</dbReference>
<comment type="similarity">
    <text evidence="2">Belongs to the oxidase-dependent Fe transporter (OFeT) (TC 9.A.10.1) family.</text>
</comment>
<accession>A0A410NYZ7</accession>
<dbReference type="SUPFAM" id="SSF46626">
    <property type="entry name" value="Cytochrome c"/>
    <property type="match status" value="1"/>
</dbReference>
<feature type="transmembrane region" description="Helical" evidence="10">
    <location>
        <begin position="565"/>
        <end position="587"/>
    </location>
</feature>
<dbReference type="GO" id="GO:0033573">
    <property type="term" value="C:high-affinity iron permease complex"/>
    <property type="evidence" value="ECO:0007669"/>
    <property type="project" value="InterPro"/>
</dbReference>
<dbReference type="Gene3D" id="1.10.760.10">
    <property type="entry name" value="Cytochrome c-like domain"/>
    <property type="match status" value="1"/>
</dbReference>
<evidence type="ECO:0000313" key="13">
    <source>
        <dbReference type="EMBL" id="QAT15073.1"/>
    </source>
</evidence>
<reference evidence="14 16" key="2">
    <citation type="submission" date="2020-12" db="EMBL/GenBank/DDBJ databases">
        <title>FDA dAtabase for Regulatory Grade micrObial Sequences (FDA-ARGOS): Supporting development and validation of Infectious Disease Dx tests.</title>
        <authorList>
            <person name="Kerrigan L."/>
            <person name="Long C."/>
            <person name="Tallon L."/>
            <person name="Sadzewicz L."/>
            <person name="Zhao X."/>
            <person name="Boylan J."/>
            <person name="Ott S."/>
            <person name="Bowen H."/>
            <person name="Vavikolanu K."/>
            <person name="Mehta A."/>
            <person name="Aluvathingal J."/>
            <person name="Nadendla S."/>
            <person name="Yan Y."/>
            <person name="Sichtig H."/>
        </authorList>
    </citation>
    <scope>NUCLEOTIDE SEQUENCE [LARGE SCALE GENOMIC DNA]</scope>
    <source>
        <strain evidence="14 16">FDAARGOS_1026</strain>
    </source>
</reference>
<evidence type="ECO:0000256" key="5">
    <source>
        <dbReference type="ARBA" id="ARBA00022723"/>
    </source>
</evidence>
<dbReference type="AlphaFoldDB" id="A0A410NYZ7"/>
<proteinExistence type="inferred from homology"/>
<evidence type="ECO:0000313" key="16">
    <source>
        <dbReference type="Proteomes" id="UP000596117"/>
    </source>
</evidence>
<feature type="transmembrane region" description="Helical" evidence="10">
    <location>
        <begin position="422"/>
        <end position="445"/>
    </location>
</feature>
<dbReference type="PROSITE" id="PS51007">
    <property type="entry name" value="CYTC"/>
    <property type="match status" value="1"/>
</dbReference>
<feature type="transmembrane region" description="Helical" evidence="10">
    <location>
        <begin position="386"/>
        <end position="410"/>
    </location>
</feature>
<keyword evidence="8 10" id="KW-0472">Membrane</keyword>
<dbReference type="GO" id="GO:0020037">
    <property type="term" value="F:heme binding"/>
    <property type="evidence" value="ECO:0007669"/>
    <property type="project" value="InterPro"/>
</dbReference>
<dbReference type="InterPro" id="IPR009056">
    <property type="entry name" value="Cyt_c-like_dom"/>
</dbReference>
<organism evidence="13 15">
    <name type="scientific">Brevundimonas diminuta</name>
    <name type="common">Pseudomonas diminuta</name>
    <dbReference type="NCBI Taxonomy" id="293"/>
    <lineage>
        <taxon>Bacteria</taxon>
        <taxon>Pseudomonadati</taxon>
        <taxon>Pseudomonadota</taxon>
        <taxon>Alphaproteobacteria</taxon>
        <taxon>Caulobacterales</taxon>
        <taxon>Caulobacteraceae</taxon>
        <taxon>Brevundimonas</taxon>
    </lineage>
</organism>
<comment type="subcellular location">
    <subcellularLocation>
        <location evidence="1">Membrane</location>
        <topology evidence="1">Multi-pass membrane protein</topology>
    </subcellularLocation>
</comment>
<dbReference type="InterPro" id="IPR004923">
    <property type="entry name" value="FTR1/Fip1/EfeU"/>
</dbReference>
<dbReference type="GO" id="GO:0009055">
    <property type="term" value="F:electron transfer activity"/>
    <property type="evidence" value="ECO:0007669"/>
    <property type="project" value="InterPro"/>
</dbReference>
<name>A0A410NYZ7_BREDI</name>
<evidence type="ECO:0000256" key="2">
    <source>
        <dbReference type="ARBA" id="ARBA00008333"/>
    </source>
</evidence>
<keyword evidence="5 9" id="KW-0479">Metal-binding</keyword>
<sequence>MRYLFRLFTLLFALGLVFPALAQAPTASQAQVAWRLLDYVAVDYAGAVANGQVTNPAEYGEMVEFSGQIRTRLETLPSNPAKADLLRDAAALQTAIRDKTDPRVVGGQAKALAGAVLTAYPSPLAPSFPPDLAKGAALYDAQCAVCHGATGRADGEGAQGLDPAPIAFADVERARQRSVFGLYQVIDQGLDGTAMASFSHLPVEDRWALAFYVGRFAFTDAEAAEGQRIWETDPSVRAAFPDLAAVTQATPAELASRIGETRARAVTAYLRRHPEATIRPAGSTLTLARTRLAESEAAYRQGDRKAATDLALSAYLDGFEPVEPALGARDRALLRRVETAMTELRASISKGAPAEEVAGRIARLNALIDTAERALAPHEADNAASFVGAFTILLREGLEALLIVVAMIAFLRKAERPDVLRYVHGGWVAALAAGGATWAAATFFISISGASRELTEGFGSLLAAIVLVSVGIWMHGKSHADAWQTYIRDKLSKALSKRSAWFLFLLAFVVVYREVFETILFYAAIWSQGGHVGMLAGALTAVAILAVAAWALLAYSKHLPIGRFFSLSSILMAVLSVVLVGKGVAALQEPGWLDVHPITWAPRIEILGLYPTMEGVGVQLLTLVVLGIGFARTSGTRSKDPARPANS</sequence>
<dbReference type="GO" id="GO:0015093">
    <property type="term" value="F:ferrous iron transmembrane transporter activity"/>
    <property type="evidence" value="ECO:0007669"/>
    <property type="project" value="TreeGrafter"/>
</dbReference>
<dbReference type="InterPro" id="IPR036909">
    <property type="entry name" value="Cyt_c-like_dom_sf"/>
</dbReference>
<feature type="transmembrane region" description="Helical" evidence="10">
    <location>
        <begin position="607"/>
        <end position="631"/>
    </location>
</feature>